<protein>
    <submittedName>
        <fullName evidence="2">Uncharacterized protein</fullName>
    </submittedName>
</protein>
<evidence type="ECO:0000256" key="1">
    <source>
        <dbReference type="SAM" id="Phobius"/>
    </source>
</evidence>
<evidence type="ECO:0000313" key="2">
    <source>
        <dbReference type="EMBL" id="EHB03437.1"/>
    </source>
</evidence>
<keyword evidence="1" id="KW-0812">Transmembrane</keyword>
<keyword evidence="1" id="KW-1133">Transmembrane helix</keyword>
<dbReference type="InParanoid" id="G5B2C6"/>
<sequence length="96" mass="10979">MQILQLLIFWIKKTRRAWIRILVPTMDSLWSTLLLMTVPTWVLSQVTLKESGPGPVISKDNSNTQVFLTMTSMDPADTARAAQRLSLRFLLYKMPG</sequence>
<dbReference type="FunCoup" id="G5B2C6">
    <property type="interactions" value="141"/>
</dbReference>
<dbReference type="EMBL" id="JH168085">
    <property type="protein sequence ID" value="EHB03437.1"/>
    <property type="molecule type" value="Genomic_DNA"/>
</dbReference>
<dbReference type="Proteomes" id="UP000006813">
    <property type="component" value="Unassembled WGS sequence"/>
</dbReference>
<organism evidence="2 3">
    <name type="scientific">Heterocephalus glaber</name>
    <name type="common">Naked mole rat</name>
    <dbReference type="NCBI Taxonomy" id="10181"/>
    <lineage>
        <taxon>Eukaryota</taxon>
        <taxon>Metazoa</taxon>
        <taxon>Chordata</taxon>
        <taxon>Craniata</taxon>
        <taxon>Vertebrata</taxon>
        <taxon>Euteleostomi</taxon>
        <taxon>Mammalia</taxon>
        <taxon>Eutheria</taxon>
        <taxon>Euarchontoglires</taxon>
        <taxon>Glires</taxon>
        <taxon>Rodentia</taxon>
        <taxon>Hystricomorpha</taxon>
        <taxon>Bathyergidae</taxon>
        <taxon>Heterocephalus</taxon>
    </lineage>
</organism>
<name>G5B2C6_HETGA</name>
<feature type="transmembrane region" description="Helical" evidence="1">
    <location>
        <begin position="21"/>
        <end position="43"/>
    </location>
</feature>
<dbReference type="AlphaFoldDB" id="G5B2C6"/>
<gene>
    <name evidence="2" type="ORF">GW7_15658</name>
</gene>
<reference evidence="2 3" key="1">
    <citation type="journal article" date="2011" name="Nature">
        <title>Genome sequencing reveals insights into physiology and longevity of the naked mole rat.</title>
        <authorList>
            <person name="Kim E.B."/>
            <person name="Fang X."/>
            <person name="Fushan A.A."/>
            <person name="Huang Z."/>
            <person name="Lobanov A.V."/>
            <person name="Han L."/>
            <person name="Marino S.M."/>
            <person name="Sun X."/>
            <person name="Turanov A.A."/>
            <person name="Yang P."/>
            <person name="Yim S.H."/>
            <person name="Zhao X."/>
            <person name="Kasaikina M.V."/>
            <person name="Stoletzki N."/>
            <person name="Peng C."/>
            <person name="Polak P."/>
            <person name="Xiong Z."/>
            <person name="Kiezun A."/>
            <person name="Zhu Y."/>
            <person name="Chen Y."/>
            <person name="Kryukov G.V."/>
            <person name="Zhang Q."/>
            <person name="Peshkin L."/>
            <person name="Yang L."/>
            <person name="Bronson R.T."/>
            <person name="Buffenstein R."/>
            <person name="Wang B."/>
            <person name="Han C."/>
            <person name="Li Q."/>
            <person name="Chen L."/>
            <person name="Zhao W."/>
            <person name="Sunyaev S.R."/>
            <person name="Park T.J."/>
            <person name="Zhang G."/>
            <person name="Wang J."/>
            <person name="Gladyshev V.N."/>
        </authorList>
    </citation>
    <scope>NUCLEOTIDE SEQUENCE [LARGE SCALE GENOMIC DNA]</scope>
</reference>
<dbReference type="SUPFAM" id="SSF48726">
    <property type="entry name" value="Immunoglobulin"/>
    <property type="match status" value="1"/>
</dbReference>
<proteinExistence type="predicted"/>
<accession>G5B2C6</accession>
<evidence type="ECO:0000313" key="3">
    <source>
        <dbReference type="Proteomes" id="UP000006813"/>
    </source>
</evidence>
<keyword evidence="1" id="KW-0472">Membrane</keyword>
<dbReference type="InterPro" id="IPR036179">
    <property type="entry name" value="Ig-like_dom_sf"/>
</dbReference>